<feature type="signal peptide" evidence="1">
    <location>
        <begin position="1"/>
        <end position="30"/>
    </location>
</feature>
<sequence>MLSHSSRARRWLTRGAVATAGIGIVAGALAPATSAANSSTIPTGSRFDCRVYDDLVAGPLRAGETFGDCRLPAGAFVAGGPGTADSYSLGQVFLPDGASYSAWIDKVW</sequence>
<evidence type="ECO:0000256" key="1">
    <source>
        <dbReference type="SAM" id="SignalP"/>
    </source>
</evidence>
<feature type="chain" id="PRO_5038459331" evidence="1">
    <location>
        <begin position="31"/>
        <end position="108"/>
    </location>
</feature>
<proteinExistence type="predicted"/>
<dbReference type="RefSeq" id="WP_273052676.1">
    <property type="nucleotide sequence ID" value="NZ_DAITTW010000005.1"/>
</dbReference>
<protein>
    <submittedName>
        <fullName evidence="2">Uncharacterized protein</fullName>
    </submittedName>
</protein>
<dbReference type="EMBL" id="DQID01000289">
    <property type="protein sequence ID" value="HCT15335.1"/>
    <property type="molecule type" value="Genomic_DNA"/>
</dbReference>
<comment type="caution">
    <text evidence="2">The sequence shown here is derived from an EMBL/GenBank/DDBJ whole genome shotgun (WGS) entry which is preliminary data.</text>
</comment>
<dbReference type="Proteomes" id="UP000261739">
    <property type="component" value="Unassembled WGS sequence"/>
</dbReference>
<evidence type="ECO:0000313" key="3">
    <source>
        <dbReference type="Proteomes" id="UP000261739"/>
    </source>
</evidence>
<dbReference type="AlphaFoldDB" id="A0A3D4T1Z1"/>
<name>A0A3D4T1Z1_9CORY</name>
<accession>A0A3D4T1Z1</accession>
<gene>
    <name evidence="2" type="ORF">DIW82_11300</name>
</gene>
<dbReference type="STRING" id="863239.GCA_000213935_01981"/>
<reference evidence="2 3" key="1">
    <citation type="journal article" date="2018" name="Nat. Biotechnol.">
        <title>A standardized bacterial taxonomy based on genome phylogeny substantially revises the tree of life.</title>
        <authorList>
            <person name="Parks D.H."/>
            <person name="Chuvochina M."/>
            <person name="Waite D.W."/>
            <person name="Rinke C."/>
            <person name="Skarshewski A."/>
            <person name="Chaumeil P.A."/>
            <person name="Hugenholtz P."/>
        </authorList>
    </citation>
    <scope>NUCLEOTIDE SEQUENCE [LARGE SCALE GENOMIC DNA]</scope>
    <source>
        <strain evidence="2">UBA11247</strain>
    </source>
</reference>
<organism evidence="2 3">
    <name type="scientific">Corynebacterium nuruki</name>
    <dbReference type="NCBI Taxonomy" id="1032851"/>
    <lineage>
        <taxon>Bacteria</taxon>
        <taxon>Bacillati</taxon>
        <taxon>Actinomycetota</taxon>
        <taxon>Actinomycetes</taxon>
        <taxon>Mycobacteriales</taxon>
        <taxon>Corynebacteriaceae</taxon>
        <taxon>Corynebacterium</taxon>
    </lineage>
</organism>
<evidence type="ECO:0000313" key="2">
    <source>
        <dbReference type="EMBL" id="HCT15335.1"/>
    </source>
</evidence>
<keyword evidence="1" id="KW-0732">Signal</keyword>